<comment type="catalytic activity">
    <reaction evidence="10">
        <text>L-seryl-[protein] + ATP = O-phospho-L-seryl-[protein] + ADP + H(+)</text>
        <dbReference type="Rhea" id="RHEA:17989"/>
        <dbReference type="Rhea" id="RHEA-COMP:9863"/>
        <dbReference type="Rhea" id="RHEA-COMP:11604"/>
        <dbReference type="ChEBI" id="CHEBI:15378"/>
        <dbReference type="ChEBI" id="CHEBI:29999"/>
        <dbReference type="ChEBI" id="CHEBI:30616"/>
        <dbReference type="ChEBI" id="CHEBI:83421"/>
        <dbReference type="ChEBI" id="CHEBI:456216"/>
        <dbReference type="EC" id="2.7.11.1"/>
    </reaction>
</comment>
<dbReference type="Gene3D" id="1.10.510.10">
    <property type="entry name" value="Transferase(Phosphotransferase) domain 1"/>
    <property type="match status" value="1"/>
</dbReference>
<evidence type="ECO:0000256" key="1">
    <source>
        <dbReference type="ARBA" id="ARBA00004236"/>
    </source>
</evidence>
<dbReference type="PROSITE" id="PS50011">
    <property type="entry name" value="PROTEIN_KINASE_DOM"/>
    <property type="match status" value="1"/>
</dbReference>
<protein>
    <recommendedName>
        <fullName evidence="2">non-specific serine/threonine protein kinase</fullName>
        <ecNumber evidence="2">2.7.11.1</ecNumber>
    </recommendedName>
</protein>
<sequence length="313" mass="34294">MGNCFPTPVTSFSAAYKLRTASVSNAKAQERGKATSPPNKQDDDTDADIFPGQVVDSTGMIVRPNLKMYNLGELKSATRHFRPDSVVGEGGFGRVFKGWVDPTTLAPSRVGVGMLVAVKRSSPDSEQGLKEWQAEVKFLGKFSHPNLVKLLGYCWEDKEFLLVYEYMQKGSLESHLFRNGAEQLSWKTRLKIVIGAARGLAFLHTTEKQVIYRDFKTANILLDGDFNAKLSDFGLAKLGPINGNSHVTTGIVGTYGYAAPEYMATGGKNQQCTIINVETPMVINMGVIYMETSVQLAGSRALGNRTPPVKSNW</sequence>
<dbReference type="Gramene" id="KZM89666">
    <property type="protein sequence ID" value="KZM89666"/>
    <property type="gene ID" value="DCAR_022971"/>
</dbReference>
<comment type="catalytic activity">
    <reaction evidence="9">
        <text>L-threonyl-[protein] + ATP = O-phospho-L-threonyl-[protein] + ADP + H(+)</text>
        <dbReference type="Rhea" id="RHEA:46608"/>
        <dbReference type="Rhea" id="RHEA-COMP:11060"/>
        <dbReference type="Rhea" id="RHEA-COMP:11605"/>
        <dbReference type="ChEBI" id="CHEBI:15378"/>
        <dbReference type="ChEBI" id="CHEBI:30013"/>
        <dbReference type="ChEBI" id="CHEBI:30616"/>
        <dbReference type="ChEBI" id="CHEBI:61977"/>
        <dbReference type="ChEBI" id="CHEBI:456216"/>
        <dbReference type="EC" id="2.7.11.1"/>
    </reaction>
</comment>
<keyword evidence="5" id="KW-0808">Transferase</keyword>
<dbReference type="InterPro" id="IPR017441">
    <property type="entry name" value="Protein_kinase_ATP_BS"/>
</dbReference>
<feature type="binding site" evidence="11">
    <location>
        <position position="119"/>
    </location>
    <ligand>
        <name>ATP</name>
        <dbReference type="ChEBI" id="CHEBI:30616"/>
    </ligand>
</feature>
<dbReference type="InterPro" id="IPR050823">
    <property type="entry name" value="Plant_Ser_Thr_Prot_Kinase"/>
</dbReference>
<organism evidence="15">
    <name type="scientific">Daucus carota subsp. sativus</name>
    <name type="common">Carrot</name>
    <dbReference type="NCBI Taxonomy" id="79200"/>
    <lineage>
        <taxon>Eukaryota</taxon>
        <taxon>Viridiplantae</taxon>
        <taxon>Streptophyta</taxon>
        <taxon>Embryophyta</taxon>
        <taxon>Tracheophyta</taxon>
        <taxon>Spermatophyta</taxon>
        <taxon>Magnoliopsida</taxon>
        <taxon>eudicotyledons</taxon>
        <taxon>Gunneridae</taxon>
        <taxon>Pentapetalae</taxon>
        <taxon>asterids</taxon>
        <taxon>campanulids</taxon>
        <taxon>Apiales</taxon>
        <taxon>Apiaceae</taxon>
        <taxon>Apioideae</taxon>
        <taxon>Scandiceae</taxon>
        <taxon>Daucinae</taxon>
        <taxon>Daucus</taxon>
        <taxon>Daucus sect. Daucus</taxon>
    </lineage>
</organism>
<dbReference type="PROSITE" id="PS00107">
    <property type="entry name" value="PROTEIN_KINASE_ATP"/>
    <property type="match status" value="1"/>
</dbReference>
<evidence type="ECO:0000256" key="5">
    <source>
        <dbReference type="ARBA" id="ARBA00022679"/>
    </source>
</evidence>
<reference evidence="15" key="1">
    <citation type="journal article" date="2016" name="Nat. Genet.">
        <title>A high-quality carrot genome assembly provides new insights into carotenoid accumulation and asterid genome evolution.</title>
        <authorList>
            <person name="Iorizzo M."/>
            <person name="Ellison S."/>
            <person name="Senalik D."/>
            <person name="Zeng P."/>
            <person name="Satapoomin P."/>
            <person name="Huang J."/>
            <person name="Bowman M."/>
            <person name="Iovene M."/>
            <person name="Sanseverino W."/>
            <person name="Cavagnaro P."/>
            <person name="Yildiz M."/>
            <person name="Macko-Podgorni A."/>
            <person name="Moranska E."/>
            <person name="Grzebelus E."/>
            <person name="Grzebelus D."/>
            <person name="Ashrafi H."/>
            <person name="Zheng Z."/>
            <person name="Cheng S."/>
            <person name="Spooner D."/>
            <person name="Van Deynze A."/>
            <person name="Simon P."/>
        </authorList>
    </citation>
    <scope>NUCLEOTIDE SEQUENCE [LARGE SCALE GENOMIC DNA]</scope>
    <source>
        <tissue evidence="15">Leaf</tissue>
    </source>
</reference>
<evidence type="ECO:0000256" key="11">
    <source>
        <dbReference type="PROSITE-ProRule" id="PRU10141"/>
    </source>
</evidence>
<dbReference type="AlphaFoldDB" id="A0A164V169"/>
<comment type="similarity">
    <text evidence="12">Belongs to the protein kinase superfamily.</text>
</comment>
<evidence type="ECO:0000256" key="6">
    <source>
        <dbReference type="ARBA" id="ARBA00022741"/>
    </source>
</evidence>
<dbReference type="PANTHER" id="PTHR45621">
    <property type="entry name" value="OS01G0588500 PROTEIN-RELATED"/>
    <property type="match status" value="1"/>
</dbReference>
<dbReference type="STRING" id="79200.A0A164V169"/>
<evidence type="ECO:0000259" key="14">
    <source>
        <dbReference type="PROSITE" id="PS50011"/>
    </source>
</evidence>
<feature type="domain" description="Protein kinase" evidence="14">
    <location>
        <begin position="81"/>
        <end position="313"/>
    </location>
</feature>
<dbReference type="Pfam" id="PF07714">
    <property type="entry name" value="PK_Tyr_Ser-Thr"/>
    <property type="match status" value="1"/>
</dbReference>
<evidence type="ECO:0000313" key="15">
    <source>
        <dbReference type="EMBL" id="KZM89666.1"/>
    </source>
</evidence>
<dbReference type="GO" id="GO:0005524">
    <property type="term" value="F:ATP binding"/>
    <property type="evidence" value="ECO:0007669"/>
    <property type="project" value="UniProtKB-UniRule"/>
</dbReference>
<dbReference type="InterPro" id="IPR011009">
    <property type="entry name" value="Kinase-like_dom_sf"/>
</dbReference>
<dbReference type="EMBL" id="LNRQ01000006">
    <property type="protein sequence ID" value="KZM89666.1"/>
    <property type="molecule type" value="Genomic_DNA"/>
</dbReference>
<evidence type="ECO:0000256" key="7">
    <source>
        <dbReference type="ARBA" id="ARBA00022777"/>
    </source>
</evidence>
<evidence type="ECO:0000256" key="10">
    <source>
        <dbReference type="ARBA" id="ARBA00048679"/>
    </source>
</evidence>
<evidence type="ECO:0000256" key="9">
    <source>
        <dbReference type="ARBA" id="ARBA00047899"/>
    </source>
</evidence>
<proteinExistence type="inferred from homology"/>
<evidence type="ECO:0000256" key="12">
    <source>
        <dbReference type="RuleBase" id="RU000304"/>
    </source>
</evidence>
<comment type="caution">
    <text evidence="15">The sequence shown here is derived from an EMBL/GenBank/DDBJ whole genome shotgun (WGS) entry which is preliminary data.</text>
</comment>
<evidence type="ECO:0000256" key="8">
    <source>
        <dbReference type="ARBA" id="ARBA00022840"/>
    </source>
</evidence>
<dbReference type="OMA" id="CCCEEKE"/>
<dbReference type="FunFam" id="3.30.200.20:FF:000228">
    <property type="entry name" value="Serine/threonine-protein kinase BIK1"/>
    <property type="match status" value="1"/>
</dbReference>
<dbReference type="InterPro" id="IPR001245">
    <property type="entry name" value="Ser-Thr/Tyr_kinase_cat_dom"/>
</dbReference>
<keyword evidence="4 12" id="KW-0723">Serine/threonine-protein kinase</keyword>
<dbReference type="FunFam" id="1.10.510.10:FF:001023">
    <property type="entry name" value="Os07g0541700 protein"/>
    <property type="match status" value="1"/>
</dbReference>
<dbReference type="SUPFAM" id="SSF56112">
    <property type="entry name" value="Protein kinase-like (PK-like)"/>
    <property type="match status" value="1"/>
</dbReference>
<evidence type="ECO:0000256" key="4">
    <source>
        <dbReference type="ARBA" id="ARBA00022527"/>
    </source>
</evidence>
<keyword evidence="6 11" id="KW-0547">Nucleotide-binding</keyword>
<dbReference type="GO" id="GO:0004674">
    <property type="term" value="F:protein serine/threonine kinase activity"/>
    <property type="evidence" value="ECO:0007669"/>
    <property type="project" value="UniProtKB-KW"/>
</dbReference>
<evidence type="ECO:0000256" key="13">
    <source>
        <dbReference type="SAM" id="MobiDB-lite"/>
    </source>
</evidence>
<keyword evidence="8 11" id="KW-0067">ATP-binding</keyword>
<dbReference type="Gene3D" id="3.30.200.20">
    <property type="entry name" value="Phosphorylase Kinase, domain 1"/>
    <property type="match status" value="1"/>
</dbReference>
<dbReference type="PROSITE" id="PS00108">
    <property type="entry name" value="PROTEIN_KINASE_ST"/>
    <property type="match status" value="1"/>
</dbReference>
<dbReference type="EC" id="2.7.11.1" evidence="2"/>
<gene>
    <name evidence="15" type="ORF">DCAR_022971</name>
</gene>
<feature type="region of interest" description="Disordered" evidence="13">
    <location>
        <begin position="24"/>
        <end position="50"/>
    </location>
</feature>
<evidence type="ECO:0000256" key="2">
    <source>
        <dbReference type="ARBA" id="ARBA00012513"/>
    </source>
</evidence>
<dbReference type="InterPro" id="IPR008271">
    <property type="entry name" value="Ser/Thr_kinase_AS"/>
</dbReference>
<keyword evidence="3" id="KW-0472">Membrane</keyword>
<accession>A0A164V169</accession>
<comment type="subcellular location">
    <subcellularLocation>
        <location evidence="1">Cell membrane</location>
    </subcellularLocation>
</comment>
<dbReference type="GO" id="GO:0005886">
    <property type="term" value="C:plasma membrane"/>
    <property type="evidence" value="ECO:0007669"/>
    <property type="project" value="UniProtKB-SubCell"/>
</dbReference>
<keyword evidence="3" id="KW-1003">Cell membrane</keyword>
<name>A0A164V169_DAUCS</name>
<dbReference type="InterPro" id="IPR000719">
    <property type="entry name" value="Prot_kinase_dom"/>
</dbReference>
<keyword evidence="7" id="KW-0418">Kinase</keyword>
<evidence type="ECO:0000256" key="3">
    <source>
        <dbReference type="ARBA" id="ARBA00022475"/>
    </source>
</evidence>